<dbReference type="EMBL" id="JAPZBR010000002">
    <property type="protein sequence ID" value="KAJ5362486.1"/>
    <property type="molecule type" value="Genomic_DNA"/>
</dbReference>
<proteinExistence type="predicted"/>
<gene>
    <name evidence="1" type="ORF">N7541_003330</name>
</gene>
<dbReference type="Proteomes" id="UP001148299">
    <property type="component" value="Unassembled WGS sequence"/>
</dbReference>
<reference evidence="1" key="1">
    <citation type="submission" date="2022-12" db="EMBL/GenBank/DDBJ databases">
        <authorList>
            <person name="Petersen C."/>
        </authorList>
    </citation>
    <scope>NUCLEOTIDE SEQUENCE</scope>
    <source>
        <strain evidence="1">IBT 35675</strain>
    </source>
</reference>
<dbReference type="Pfam" id="PF14441">
    <property type="entry name" value="OTT_1508_deam"/>
    <property type="match status" value="1"/>
</dbReference>
<accession>A0A9W9V197</accession>
<evidence type="ECO:0000313" key="2">
    <source>
        <dbReference type="Proteomes" id="UP001148299"/>
    </source>
</evidence>
<dbReference type="InterPro" id="IPR027796">
    <property type="entry name" value="OTT_1508_deam-like"/>
</dbReference>
<evidence type="ECO:0000313" key="1">
    <source>
        <dbReference type="EMBL" id="KAJ5362486.1"/>
    </source>
</evidence>
<organism evidence="1 2">
    <name type="scientific">Penicillium brevicompactum</name>
    <dbReference type="NCBI Taxonomy" id="5074"/>
    <lineage>
        <taxon>Eukaryota</taxon>
        <taxon>Fungi</taxon>
        <taxon>Dikarya</taxon>
        <taxon>Ascomycota</taxon>
        <taxon>Pezizomycotina</taxon>
        <taxon>Eurotiomycetes</taxon>
        <taxon>Eurotiomycetidae</taxon>
        <taxon>Eurotiales</taxon>
        <taxon>Aspergillaceae</taxon>
        <taxon>Penicillium</taxon>
    </lineage>
</organism>
<protein>
    <submittedName>
        <fullName evidence="1">Uncharacterized protein</fullName>
    </submittedName>
</protein>
<name>A0A9W9V197_PENBR</name>
<dbReference type="AlphaFoldDB" id="A0A9W9V197"/>
<reference evidence="1" key="2">
    <citation type="journal article" date="2023" name="IMA Fungus">
        <title>Comparative genomic study of the Penicillium genus elucidates a diverse pangenome and 15 lateral gene transfer events.</title>
        <authorList>
            <person name="Petersen C."/>
            <person name="Sorensen T."/>
            <person name="Nielsen M.R."/>
            <person name="Sondergaard T.E."/>
            <person name="Sorensen J.L."/>
            <person name="Fitzpatrick D.A."/>
            <person name="Frisvad J.C."/>
            <person name="Nielsen K.L."/>
        </authorList>
    </citation>
    <scope>NUCLEOTIDE SEQUENCE</scope>
    <source>
        <strain evidence="1">IBT 35675</strain>
    </source>
</reference>
<sequence length="669" mass="76809">MSDILGFDNNTFLSLASLLSVSQGQQEIAEHTIIDEVPDHDEREFETENDSTIMHQLSGSTSKDQVLAKFLDHIAETFSQEKSIPRHERRRSKATINGAVQVTASGLVFEHGDPIVYVAKNGIGSDSIEDSKRMKIDQELANSLTKWMRIIASTMKRPAIDKDQMWTKLISYYKQRLHIYISHIRASSRNDLAAAFNTRSDGMILAKELHDLSARYNADSIPLEGLKRMTSIAYQLRPVAAPVGLTSHLLRIRRSVFFLGRLRSAYETFKETAIELQKSFKTLSISCLPPPDARLLKKSQLIQRVQELVKMEQVSQPQKHYLDKLRSYPTNLLTVCHAEVQLLLKFEGSFSTNTDPFPYIGCSRKSCWLCYQLLTHYKDKRTDTRGYYQTRGSHGTVYPFWNIALGSDSVSYPGVQFNLSVALRDIQILMQQQLKSFLRTQRPKRAESSTNVTVAGGALKHNALTRMREVESWTTPGGTEGEVGCLKELVCSRQCIRFPATGEPAHCQMIDFYRCPTDYPGPEPVIFCIPEFSTYWGKFNFDRANRCISIKDQDPAELNGDYLFYWCQKDDLPPNKYLMNFLRIESVPFEEYFWYGDIFITKFHLDEGSSIFDCENVPDAFLGLEHLIENMIISEWERKAPEDEIRRGQYFDTKQEKKNADKQVILERM</sequence>
<keyword evidence="2" id="KW-1185">Reference proteome</keyword>
<comment type="caution">
    <text evidence="1">The sequence shown here is derived from an EMBL/GenBank/DDBJ whole genome shotgun (WGS) entry which is preliminary data.</text>
</comment>